<keyword evidence="5 16" id="KW-0963">Cytoplasm</keyword>
<evidence type="ECO:0000256" key="4">
    <source>
        <dbReference type="ARBA" id="ARBA00004752"/>
    </source>
</evidence>
<dbReference type="InterPro" id="IPR016166">
    <property type="entry name" value="FAD-bd_PCMH"/>
</dbReference>
<dbReference type="EMBL" id="BLYL01000019">
    <property type="protein sequence ID" value="GFO95472.1"/>
    <property type="molecule type" value="Genomic_DNA"/>
</dbReference>
<feature type="active site" evidence="16">
    <location>
        <position position="177"/>
    </location>
</feature>
<comment type="catalytic activity">
    <reaction evidence="15 16">
        <text>UDP-N-acetyl-alpha-D-muramate + NADP(+) = UDP-N-acetyl-3-O-(1-carboxyvinyl)-alpha-D-glucosamine + NADPH + H(+)</text>
        <dbReference type="Rhea" id="RHEA:12248"/>
        <dbReference type="ChEBI" id="CHEBI:15378"/>
        <dbReference type="ChEBI" id="CHEBI:57783"/>
        <dbReference type="ChEBI" id="CHEBI:58349"/>
        <dbReference type="ChEBI" id="CHEBI:68483"/>
        <dbReference type="ChEBI" id="CHEBI:70757"/>
        <dbReference type="EC" id="1.3.1.98"/>
    </reaction>
</comment>
<evidence type="ECO:0000256" key="11">
    <source>
        <dbReference type="ARBA" id="ARBA00022984"/>
    </source>
</evidence>
<evidence type="ECO:0000256" key="15">
    <source>
        <dbReference type="ARBA" id="ARBA00048914"/>
    </source>
</evidence>
<dbReference type="Pfam" id="PF01565">
    <property type="entry name" value="FAD_binding_4"/>
    <property type="match status" value="1"/>
</dbReference>
<dbReference type="GO" id="GO:0071555">
    <property type="term" value="P:cell wall organization"/>
    <property type="evidence" value="ECO:0007669"/>
    <property type="project" value="UniProtKB-KW"/>
</dbReference>
<keyword evidence="10 16" id="KW-0133">Cell shape</keyword>
<dbReference type="GO" id="GO:0008360">
    <property type="term" value="P:regulation of cell shape"/>
    <property type="evidence" value="ECO:0007669"/>
    <property type="project" value="UniProtKB-KW"/>
</dbReference>
<reference evidence="18" key="1">
    <citation type="submission" date="2020-06" db="EMBL/GenBank/DDBJ databases">
        <title>Characterization of fructooligosaccharide metabolism and fructooligosaccharide-degrading enzymes in human commensal butyrate producers.</title>
        <authorList>
            <person name="Tanno H."/>
            <person name="Fujii T."/>
            <person name="Hirano K."/>
            <person name="Maeno S."/>
            <person name="Tonozuka T."/>
            <person name="Sakamoto M."/>
            <person name="Ohkuma M."/>
            <person name="Tochio T."/>
            <person name="Endo A."/>
        </authorList>
    </citation>
    <scope>NUCLEOTIDE SEQUENCE</scope>
    <source>
        <strain evidence="18">JCM 31265</strain>
    </source>
</reference>
<dbReference type="HAMAP" id="MF_00037">
    <property type="entry name" value="MurB"/>
    <property type="match status" value="1"/>
</dbReference>
<evidence type="ECO:0000256" key="1">
    <source>
        <dbReference type="ARBA" id="ARBA00001974"/>
    </source>
</evidence>
<keyword evidence="12 16" id="KW-0560">Oxidoreductase</keyword>
<dbReference type="InterPro" id="IPR003170">
    <property type="entry name" value="MurB"/>
</dbReference>
<evidence type="ECO:0000256" key="3">
    <source>
        <dbReference type="ARBA" id="ARBA00004496"/>
    </source>
</evidence>
<dbReference type="InterPro" id="IPR006094">
    <property type="entry name" value="Oxid_FAD_bind_N"/>
</dbReference>
<evidence type="ECO:0000256" key="10">
    <source>
        <dbReference type="ARBA" id="ARBA00022960"/>
    </source>
</evidence>
<evidence type="ECO:0000256" key="13">
    <source>
        <dbReference type="ARBA" id="ARBA00023306"/>
    </source>
</evidence>
<dbReference type="InterPro" id="IPR011601">
    <property type="entry name" value="MurB_C"/>
</dbReference>
<protein>
    <recommendedName>
        <fullName evidence="16">UDP-N-acetylenolpyruvoylglucosamine reductase</fullName>
        <ecNumber evidence="16">1.3.1.98</ecNumber>
    </recommendedName>
    <alternativeName>
        <fullName evidence="16">UDP-N-acetylmuramate dehydrogenase</fullName>
    </alternativeName>
</protein>
<dbReference type="AlphaFoldDB" id="A0AAI9K6C5"/>
<dbReference type="InterPro" id="IPR016169">
    <property type="entry name" value="FAD-bd_PCMH_sub2"/>
</dbReference>
<dbReference type="GO" id="GO:0051301">
    <property type="term" value="P:cell division"/>
    <property type="evidence" value="ECO:0007669"/>
    <property type="project" value="UniProtKB-KW"/>
</dbReference>
<evidence type="ECO:0000256" key="6">
    <source>
        <dbReference type="ARBA" id="ARBA00022618"/>
    </source>
</evidence>
<evidence type="ECO:0000259" key="17">
    <source>
        <dbReference type="PROSITE" id="PS51387"/>
    </source>
</evidence>
<dbReference type="PANTHER" id="PTHR21071:SF4">
    <property type="entry name" value="UDP-N-ACETYLENOLPYRUVOYLGLUCOSAMINE REDUCTASE"/>
    <property type="match status" value="1"/>
</dbReference>
<dbReference type="InterPro" id="IPR036635">
    <property type="entry name" value="MurB_C_sf"/>
</dbReference>
<feature type="domain" description="FAD-binding PCMH-type" evidence="17">
    <location>
        <begin position="32"/>
        <end position="198"/>
    </location>
</feature>
<dbReference type="SUPFAM" id="SSF56176">
    <property type="entry name" value="FAD-binding/transporter-associated domain-like"/>
    <property type="match status" value="1"/>
</dbReference>
<feature type="active site" description="Proton donor" evidence="16">
    <location>
        <position position="227"/>
    </location>
</feature>
<keyword evidence="11 16" id="KW-0573">Peptidoglycan synthesis</keyword>
<sequence>MSDLEILNSIREITGEKNASADEVMSAHTTFRVGGPADYFASPSDADQVAGLIELCRKCEIPYFVLGNGSNLLVSDAGYRGMIINIMDNMNGITVDGDVITAQAGAKLVRVSRLARDNSLTGLEFASGIPGTIGGAVYMNAGAYGGEMKDVVTSVKVMDADGHIYDMSSDELDFSYRHSAVEAEGLIVLEVTMKLAAGVQQDIDDRMKELSDSRRTKQPLEYPSAGSTFKRPEGYFAGKLIMEAGLRGYSVGGAQVSEKHCGFVVNRGGATAADVTGLIHDVQKKVMDQFGVMLEPEVKMLGDF</sequence>
<dbReference type="GO" id="GO:0009252">
    <property type="term" value="P:peptidoglycan biosynthetic process"/>
    <property type="evidence" value="ECO:0007669"/>
    <property type="project" value="UniProtKB-UniRule"/>
</dbReference>
<dbReference type="PROSITE" id="PS51387">
    <property type="entry name" value="FAD_PCMH"/>
    <property type="match status" value="1"/>
</dbReference>
<evidence type="ECO:0000256" key="2">
    <source>
        <dbReference type="ARBA" id="ARBA00003921"/>
    </source>
</evidence>
<evidence type="ECO:0000256" key="16">
    <source>
        <dbReference type="HAMAP-Rule" id="MF_00037"/>
    </source>
</evidence>
<dbReference type="GO" id="GO:0008762">
    <property type="term" value="F:UDP-N-acetylmuramate dehydrogenase activity"/>
    <property type="evidence" value="ECO:0007669"/>
    <property type="project" value="UniProtKB-UniRule"/>
</dbReference>
<dbReference type="PANTHER" id="PTHR21071">
    <property type="entry name" value="UDP-N-ACETYLENOLPYRUVOYLGLUCOSAMINE REDUCTASE"/>
    <property type="match status" value="1"/>
</dbReference>
<keyword evidence="6 16" id="KW-0132">Cell division</keyword>
<dbReference type="Gene3D" id="3.90.78.10">
    <property type="entry name" value="UDP-N-acetylenolpyruvoylglucosamine reductase, C-terminal domain"/>
    <property type="match status" value="1"/>
</dbReference>
<comment type="pathway">
    <text evidence="4 16">Cell wall biogenesis; peptidoglycan biosynthesis.</text>
</comment>
<comment type="subcellular location">
    <subcellularLocation>
        <location evidence="3 16">Cytoplasm</location>
    </subcellularLocation>
</comment>
<comment type="cofactor">
    <cofactor evidence="1 16">
        <name>FAD</name>
        <dbReference type="ChEBI" id="CHEBI:57692"/>
    </cofactor>
</comment>
<dbReference type="InterPro" id="IPR036318">
    <property type="entry name" value="FAD-bd_PCMH-like_sf"/>
</dbReference>
<proteinExistence type="inferred from homology"/>
<dbReference type="Gene3D" id="3.30.43.10">
    <property type="entry name" value="Uridine Diphospho-n-acetylenolpyruvylglucosamine Reductase, domain 2"/>
    <property type="match status" value="1"/>
</dbReference>
<dbReference type="Gene3D" id="3.30.465.10">
    <property type="match status" value="1"/>
</dbReference>
<comment type="function">
    <text evidence="2 16">Cell wall formation.</text>
</comment>
<dbReference type="NCBIfam" id="TIGR00179">
    <property type="entry name" value="murB"/>
    <property type="match status" value="1"/>
</dbReference>
<accession>A0AAI9K6C5</accession>
<keyword evidence="13 16" id="KW-0131">Cell cycle</keyword>
<name>A0AAI9K6C5_9FIRM</name>
<dbReference type="EC" id="1.3.1.98" evidence="16"/>
<keyword evidence="7 16" id="KW-0285">Flavoprotein</keyword>
<dbReference type="GO" id="GO:0071949">
    <property type="term" value="F:FAD binding"/>
    <property type="evidence" value="ECO:0007669"/>
    <property type="project" value="InterPro"/>
</dbReference>
<evidence type="ECO:0000256" key="7">
    <source>
        <dbReference type="ARBA" id="ARBA00022630"/>
    </source>
</evidence>
<dbReference type="Proteomes" id="UP000660047">
    <property type="component" value="Unassembled WGS sequence"/>
</dbReference>
<evidence type="ECO:0000313" key="18">
    <source>
        <dbReference type="EMBL" id="GFO95472.1"/>
    </source>
</evidence>
<dbReference type="Pfam" id="PF02873">
    <property type="entry name" value="MurB_C"/>
    <property type="match status" value="1"/>
</dbReference>
<feature type="active site" evidence="16">
    <location>
        <position position="297"/>
    </location>
</feature>
<evidence type="ECO:0000256" key="5">
    <source>
        <dbReference type="ARBA" id="ARBA00022490"/>
    </source>
</evidence>
<dbReference type="InterPro" id="IPR016167">
    <property type="entry name" value="FAD-bd_PCMH_sub1"/>
</dbReference>
<dbReference type="SUPFAM" id="SSF56194">
    <property type="entry name" value="Uridine diphospho-N-Acetylenolpyruvylglucosamine reductase, MurB, C-terminal domain"/>
    <property type="match status" value="1"/>
</dbReference>
<dbReference type="NCBIfam" id="NF010480">
    <property type="entry name" value="PRK13905.1"/>
    <property type="match status" value="1"/>
</dbReference>
<keyword evidence="9 16" id="KW-0521">NADP</keyword>
<evidence type="ECO:0000313" key="19">
    <source>
        <dbReference type="Proteomes" id="UP000660047"/>
    </source>
</evidence>
<gene>
    <name evidence="16 18" type="primary">murB</name>
    <name evidence="18" type="ORF">COEU31_25180</name>
</gene>
<dbReference type="GO" id="GO:0005829">
    <property type="term" value="C:cytosol"/>
    <property type="evidence" value="ECO:0007669"/>
    <property type="project" value="TreeGrafter"/>
</dbReference>
<keyword evidence="8 16" id="KW-0274">FAD</keyword>
<evidence type="ECO:0000256" key="12">
    <source>
        <dbReference type="ARBA" id="ARBA00023002"/>
    </source>
</evidence>
<organism evidence="18 19">
    <name type="scientific">Coprococcus eutactus</name>
    <dbReference type="NCBI Taxonomy" id="33043"/>
    <lineage>
        <taxon>Bacteria</taxon>
        <taxon>Bacillati</taxon>
        <taxon>Bacillota</taxon>
        <taxon>Clostridia</taxon>
        <taxon>Lachnospirales</taxon>
        <taxon>Lachnospiraceae</taxon>
        <taxon>Coprococcus</taxon>
    </lineage>
</organism>
<dbReference type="RefSeq" id="WP_015533289.1">
    <property type="nucleotide sequence ID" value="NZ_BLYL01000019.1"/>
</dbReference>
<evidence type="ECO:0000256" key="8">
    <source>
        <dbReference type="ARBA" id="ARBA00022827"/>
    </source>
</evidence>
<evidence type="ECO:0000256" key="9">
    <source>
        <dbReference type="ARBA" id="ARBA00022857"/>
    </source>
</evidence>
<keyword evidence="14 16" id="KW-0961">Cell wall biogenesis/degradation</keyword>
<evidence type="ECO:0000256" key="14">
    <source>
        <dbReference type="ARBA" id="ARBA00023316"/>
    </source>
</evidence>
<comment type="similarity">
    <text evidence="16">Belongs to the MurB family.</text>
</comment>
<comment type="caution">
    <text evidence="18">The sequence shown here is derived from an EMBL/GenBank/DDBJ whole genome shotgun (WGS) entry which is preliminary data.</text>
</comment>